<dbReference type="PANTHER" id="PTHR35093">
    <property type="entry name" value="OUTER MEMBRANE PROTEIN NMB0088-RELATED"/>
    <property type="match status" value="1"/>
</dbReference>
<reference evidence="9 10" key="1">
    <citation type="submission" date="2018-06" db="EMBL/GenBank/DDBJ databases">
        <authorList>
            <consortium name="Pathogen Informatics"/>
            <person name="Doyle S."/>
        </authorList>
    </citation>
    <scope>NUCLEOTIDE SEQUENCE [LARGE SCALE GENOMIC DNA]</scope>
    <source>
        <strain evidence="9 10">NCTC9380</strain>
    </source>
</reference>
<evidence type="ECO:0000256" key="2">
    <source>
        <dbReference type="ARBA" id="ARBA00008163"/>
    </source>
</evidence>
<dbReference type="PANTHER" id="PTHR35093:SF3">
    <property type="entry name" value="LONG-CHAIN FATTY ACID TRANSPORT PROTEIN"/>
    <property type="match status" value="1"/>
</dbReference>
<evidence type="ECO:0000313" key="9">
    <source>
        <dbReference type="EMBL" id="STY65499.1"/>
    </source>
</evidence>
<evidence type="ECO:0000256" key="4">
    <source>
        <dbReference type="ARBA" id="ARBA00022692"/>
    </source>
</evidence>
<dbReference type="GO" id="GO:0009279">
    <property type="term" value="C:cell outer membrane"/>
    <property type="evidence" value="ECO:0007669"/>
    <property type="project" value="UniProtKB-SubCell"/>
</dbReference>
<dbReference type="Proteomes" id="UP000254031">
    <property type="component" value="Unassembled WGS sequence"/>
</dbReference>
<evidence type="ECO:0000256" key="7">
    <source>
        <dbReference type="ARBA" id="ARBA00023237"/>
    </source>
</evidence>
<evidence type="ECO:0000256" key="6">
    <source>
        <dbReference type="ARBA" id="ARBA00023136"/>
    </source>
</evidence>
<feature type="signal peptide" evidence="8">
    <location>
        <begin position="1"/>
        <end position="24"/>
    </location>
</feature>
<gene>
    <name evidence="9" type="ORF">NCTC9380_00766</name>
</gene>
<keyword evidence="7" id="KW-0998">Cell outer membrane</keyword>
<feature type="chain" id="PRO_5017019842" evidence="8">
    <location>
        <begin position="25"/>
        <end position="493"/>
    </location>
</feature>
<comment type="subcellular location">
    <subcellularLocation>
        <location evidence="1">Cell outer membrane</location>
        <topology evidence="1">Multi-pass membrane protein</topology>
    </subcellularLocation>
</comment>
<evidence type="ECO:0000256" key="5">
    <source>
        <dbReference type="ARBA" id="ARBA00022729"/>
    </source>
</evidence>
<dbReference type="SUPFAM" id="SSF56935">
    <property type="entry name" value="Porins"/>
    <property type="match status" value="1"/>
</dbReference>
<keyword evidence="5 8" id="KW-0732">Signal</keyword>
<keyword evidence="3" id="KW-1134">Transmembrane beta strand</keyword>
<evidence type="ECO:0000256" key="3">
    <source>
        <dbReference type="ARBA" id="ARBA00022452"/>
    </source>
</evidence>
<keyword evidence="4" id="KW-0812">Transmembrane</keyword>
<name>A0A378ND62_MANHA</name>
<dbReference type="Gene3D" id="2.40.160.60">
    <property type="entry name" value="Outer membrane protein transport protein (OMPP1/FadL/TodX)"/>
    <property type="match status" value="1"/>
</dbReference>
<evidence type="ECO:0000256" key="1">
    <source>
        <dbReference type="ARBA" id="ARBA00004571"/>
    </source>
</evidence>
<dbReference type="InterPro" id="IPR005017">
    <property type="entry name" value="OMPP1/FadL/TodX"/>
</dbReference>
<evidence type="ECO:0000313" key="10">
    <source>
        <dbReference type="Proteomes" id="UP000254031"/>
    </source>
</evidence>
<dbReference type="RefSeq" id="WP_006251351.1">
    <property type="nucleotide sequence ID" value="NZ_CP097337.1"/>
</dbReference>
<dbReference type="AlphaFoldDB" id="A0A378ND62"/>
<keyword evidence="6" id="KW-0472">Membrane</keyword>
<protein>
    <submittedName>
        <fullName evidence="9">47 kDa outer membrane protein</fullName>
    </submittedName>
</protein>
<dbReference type="Pfam" id="PF03349">
    <property type="entry name" value="Toluene_X"/>
    <property type="match status" value="1"/>
</dbReference>
<comment type="similarity">
    <text evidence="2">Belongs to the OmpP1/FadL family.</text>
</comment>
<evidence type="ECO:0000256" key="8">
    <source>
        <dbReference type="SAM" id="SignalP"/>
    </source>
</evidence>
<proteinExistence type="inferred from homology"/>
<dbReference type="EMBL" id="UGPL01000006">
    <property type="protein sequence ID" value="STY65499.1"/>
    <property type="molecule type" value="Genomic_DNA"/>
</dbReference>
<organism evidence="9 10">
    <name type="scientific">Mannheimia haemolytica</name>
    <name type="common">Pasteurella haemolytica</name>
    <dbReference type="NCBI Taxonomy" id="75985"/>
    <lineage>
        <taxon>Bacteria</taxon>
        <taxon>Pseudomonadati</taxon>
        <taxon>Pseudomonadota</taxon>
        <taxon>Gammaproteobacteria</taxon>
        <taxon>Pasteurellales</taxon>
        <taxon>Pasteurellaceae</taxon>
        <taxon>Mannheimia</taxon>
    </lineage>
</organism>
<accession>A0A378ND62</accession>
<dbReference type="GO" id="GO:0015483">
    <property type="term" value="F:long-chain fatty acid transporting porin activity"/>
    <property type="evidence" value="ECO:0007669"/>
    <property type="project" value="TreeGrafter"/>
</dbReference>
<sequence>MKMKNFSKTLIASLVAFSSAGASAAAFQLAEISTSGLGRAYAGNAAVADNASVVATNPALMTLFKQTEISAGGIFVDADVNIDGKLNATGADASHKNVIPTAIVPNAYIVSPINERLSIGGGVNVNYGLISEFDPNYSAGFLGGRTSLNAVNVNFSAAYDLGYGFVLGAGLNAVHAKAELERFLGAGAARFAPAKQFLEDKKVQVQSAIQGLKALEAGIAAGNTALEAQKTQVLAQVNGLLKSQNLNQTITNSAQLERLVNGIQNTNASSTIHKLKGDKWALGWNVGLVYNINERNRLGFTYHSEIDLKFKGKYSNTVPVVIPKMVDTITGGAEMDGTLRLRLPAFWEVSGYHKLTDKLAAQYSYKRTDWSKFQSLEAYDMQGNRLLHKTENFNDSQRIALGLSYDVNEMLTLRTGVAFDESASVTHPSISIPDTDRAWYSVGATVRFTPNLSADVGYSHLRGSNLTFSEDGLATFKSKARANLYGLNVNYKF</sequence>